<sequence>MRDDTVEAGIPSRLLSTRSFLSDEIEEKDMSSRAKGIAAFAAAVAAVALTPATSAQAATSAPYAEFFDNANYCCSSIYDPGDGGRCYNLPTYFVNTISSVRSNTRWILYSRANCWTDSGVPTLDYTGSLSYVGDQMNDKTVSVKVF</sequence>
<gene>
    <name evidence="1" type="ORF">LCL61_23865</name>
</gene>
<dbReference type="EMBL" id="CP150484">
    <property type="protein sequence ID" value="WYW18586.1"/>
    <property type="molecule type" value="Genomic_DNA"/>
</dbReference>
<accession>A0ACD5BGU8</accession>
<name>A0ACD5BGU8_9PSEU</name>
<evidence type="ECO:0000313" key="2">
    <source>
        <dbReference type="Proteomes" id="UP001456344"/>
    </source>
</evidence>
<dbReference type="Proteomes" id="UP001456344">
    <property type="component" value="Chromosome"/>
</dbReference>
<proteinExistence type="predicted"/>
<organism evidence="1 2">
    <name type="scientific">Amycolatopsis coloradensis</name>
    <dbReference type="NCBI Taxonomy" id="76021"/>
    <lineage>
        <taxon>Bacteria</taxon>
        <taxon>Bacillati</taxon>
        <taxon>Actinomycetota</taxon>
        <taxon>Actinomycetes</taxon>
        <taxon>Pseudonocardiales</taxon>
        <taxon>Pseudonocardiaceae</taxon>
        <taxon>Amycolatopsis</taxon>
    </lineage>
</organism>
<reference evidence="1" key="1">
    <citation type="submission" date="2023-10" db="EMBL/GenBank/DDBJ databases">
        <title>Whole genome sequencing of actinobacterial strain Amycolatopsis sp. (BCA-696) identifies the underlying plant growth-promoting genes.</title>
        <authorList>
            <person name="Gandham P."/>
            <person name="Vadla N."/>
            <person name="Saji A."/>
            <person name="Srinivas V."/>
            <person name="Ruperao P."/>
            <person name="Selvanayagam S."/>
            <person name="Saxena R.K."/>
            <person name="Rathore A."/>
            <person name="Gopalakrishnan S."/>
            <person name="Thakur V."/>
        </authorList>
    </citation>
    <scope>NUCLEOTIDE SEQUENCE</scope>
    <source>
        <strain evidence="1">BCA-696</strain>
    </source>
</reference>
<keyword evidence="2" id="KW-1185">Reference proteome</keyword>
<protein>
    <submittedName>
        <fullName evidence="1">Uncharacterized protein</fullName>
    </submittedName>
</protein>
<evidence type="ECO:0000313" key="1">
    <source>
        <dbReference type="EMBL" id="WYW18586.1"/>
    </source>
</evidence>